<dbReference type="GeneTree" id="ENSGT01150000287358"/>
<dbReference type="OMA" id="CSGENKA"/>
<feature type="compositionally biased region" description="Basic and acidic residues" evidence="1">
    <location>
        <begin position="57"/>
        <end position="73"/>
    </location>
</feature>
<dbReference type="InParanoid" id="A0A671DZW9"/>
<evidence type="ECO:0000313" key="3">
    <source>
        <dbReference type="Proteomes" id="UP000472240"/>
    </source>
</evidence>
<feature type="region of interest" description="Disordered" evidence="1">
    <location>
        <begin position="57"/>
        <end position="79"/>
    </location>
</feature>
<proteinExistence type="predicted"/>
<reference evidence="2 3" key="1">
    <citation type="journal article" date="2015" name="Annu Rev Anim Biosci">
        <title>The Genome 10K Project: a way forward.</title>
        <authorList>
            <person name="Koepfli K.P."/>
            <person name="Paten B."/>
            <person name="O'Brien S.J."/>
            <person name="Koepfli K.P."/>
            <person name="Paten B."/>
            <person name="Antunes A."/>
            <person name="Belov K."/>
            <person name="Bustamante C."/>
            <person name="Castoe T.A."/>
            <person name="Clawson H."/>
            <person name="Crawford A.J."/>
            <person name="Diekhans M."/>
            <person name="Distel D."/>
            <person name="Durbin R."/>
            <person name="Earl D."/>
            <person name="Fujita M.K."/>
            <person name="Gamble T."/>
            <person name="Georges A."/>
            <person name="Gemmell N."/>
            <person name="Gilbert M.T."/>
            <person name="Graves J.M."/>
            <person name="Green R.E."/>
            <person name="Hickey G."/>
            <person name="Jarvis E.D."/>
            <person name="Johnson W."/>
            <person name="Komissarov A."/>
            <person name="Korf I."/>
            <person name="Kuhn R."/>
            <person name="Larkin D.M."/>
            <person name="Lewin H."/>
            <person name="Lopez J.V."/>
            <person name="Ma J."/>
            <person name="Marques-Bonet T."/>
            <person name="Miller W."/>
            <person name="Murphy R."/>
            <person name="Pevzner P."/>
            <person name="Shapiro B."/>
            <person name="Steiner C."/>
            <person name="Tamazian G."/>
            <person name="Venkatesh B."/>
            <person name="Wang J."/>
            <person name="Wayne R."/>
            <person name="Wiley E."/>
            <person name="Yang H."/>
            <person name="Zhang G."/>
            <person name="Haussler D."/>
            <person name="Ryder O."/>
            <person name="O'Brien S.J."/>
        </authorList>
    </citation>
    <scope>NUCLEOTIDE SEQUENCE</scope>
</reference>
<dbReference type="Proteomes" id="UP000472240">
    <property type="component" value="Chromosome 4"/>
</dbReference>
<accession>A0A671DZW9</accession>
<reference evidence="3" key="3">
    <citation type="submission" date="2018-12" db="EMBL/GenBank/DDBJ databases">
        <title>G10K-VGP greater horseshoe bat female genome, primary haplotype.</title>
        <authorList>
            <person name="Teeling E."/>
            <person name="Myers G."/>
            <person name="Vernes S."/>
            <person name="Pippel M."/>
            <person name="Winkler S."/>
            <person name="Fedrigo O."/>
            <person name="Rhie A."/>
            <person name="Koren S."/>
            <person name="Phillippy A."/>
            <person name="Lewin H."/>
            <person name="Damas J."/>
            <person name="Howe K."/>
            <person name="Mountcastle J."/>
            <person name="Jarvis E.D."/>
        </authorList>
    </citation>
    <scope>NUCLEOTIDE SEQUENCE [LARGE SCALE GENOMIC DNA]</scope>
</reference>
<organism evidence="2 3">
    <name type="scientific">Rhinolophus ferrumequinum</name>
    <name type="common">Greater horseshoe bat</name>
    <dbReference type="NCBI Taxonomy" id="59479"/>
    <lineage>
        <taxon>Eukaryota</taxon>
        <taxon>Metazoa</taxon>
        <taxon>Chordata</taxon>
        <taxon>Craniata</taxon>
        <taxon>Vertebrata</taxon>
        <taxon>Euteleostomi</taxon>
        <taxon>Mammalia</taxon>
        <taxon>Eutheria</taxon>
        <taxon>Laurasiatheria</taxon>
        <taxon>Chiroptera</taxon>
        <taxon>Yinpterochiroptera</taxon>
        <taxon>Rhinolophoidea</taxon>
        <taxon>Rhinolophidae</taxon>
        <taxon>Rhinolophinae</taxon>
        <taxon>Rhinolophus</taxon>
    </lineage>
</organism>
<keyword evidence="3" id="KW-1185">Reference proteome</keyword>
<dbReference type="AlphaFoldDB" id="A0A671DZW9"/>
<reference evidence="2 3" key="2">
    <citation type="journal article" date="2018" name="Annu Rev Anim Biosci">
        <title>Bat Biology, Genomes, and the Bat1K Project: To Generate Chromosome-Level Genomes for All Living Bat Species.</title>
        <authorList>
            <person name="Teeling E.C."/>
            <person name="Vernes S.C."/>
            <person name="Davalos L.M."/>
            <person name="Ray D.A."/>
            <person name="Gilbert M.T.P."/>
            <person name="Myers E."/>
        </authorList>
    </citation>
    <scope>NUCLEOTIDE SEQUENCE</scope>
</reference>
<dbReference type="Ensembl" id="ENSRFET00010004151.1">
    <property type="protein sequence ID" value="ENSRFEP00010003787.1"/>
    <property type="gene ID" value="ENSRFEG00010002665.1"/>
</dbReference>
<name>A0A671DZW9_RHIFE</name>
<protein>
    <submittedName>
        <fullName evidence="2">Uncharacterized protein</fullName>
    </submittedName>
</protein>
<evidence type="ECO:0000256" key="1">
    <source>
        <dbReference type="SAM" id="MobiDB-lite"/>
    </source>
</evidence>
<evidence type="ECO:0000313" key="2">
    <source>
        <dbReference type="Ensembl" id="ENSRFEP00010003787.1"/>
    </source>
</evidence>
<reference evidence="2" key="4">
    <citation type="submission" date="2025-08" db="UniProtKB">
        <authorList>
            <consortium name="Ensembl"/>
        </authorList>
    </citation>
    <scope>IDENTIFICATION</scope>
</reference>
<feature type="region of interest" description="Disordered" evidence="1">
    <location>
        <begin position="1"/>
        <end position="24"/>
    </location>
</feature>
<reference evidence="2" key="5">
    <citation type="submission" date="2025-09" db="UniProtKB">
        <authorList>
            <consortium name="Ensembl"/>
        </authorList>
    </citation>
    <scope>IDENTIFICATION</scope>
</reference>
<sequence length="123" mass="13741">VHGHQQGRRGHEDELQGPEPDVGDGEKVVVAHVFTPGLQSVADKVFLLVTPNFLSGHDQDHDAKNEDDGDPHLPDAGGVFVDPPDECVLVIKWLIQEEKIIHWKDIIGLPSRLRRENKKSNTY</sequence>